<proteinExistence type="predicted"/>
<evidence type="ECO:0000259" key="1">
    <source>
        <dbReference type="Pfam" id="PF00501"/>
    </source>
</evidence>
<organism evidence="3 4">
    <name type="scientific">Actinomycetospora rhizophila</name>
    <dbReference type="NCBI Taxonomy" id="1416876"/>
    <lineage>
        <taxon>Bacteria</taxon>
        <taxon>Bacillati</taxon>
        <taxon>Actinomycetota</taxon>
        <taxon>Actinomycetes</taxon>
        <taxon>Pseudonocardiales</taxon>
        <taxon>Pseudonocardiaceae</taxon>
        <taxon>Actinomycetospora</taxon>
    </lineage>
</organism>
<dbReference type="InterPro" id="IPR050237">
    <property type="entry name" value="ATP-dep_AMP-bd_enzyme"/>
</dbReference>
<dbReference type="Gene3D" id="3.40.50.12780">
    <property type="entry name" value="N-terminal domain of ligase-like"/>
    <property type="match status" value="1"/>
</dbReference>
<dbReference type="SUPFAM" id="SSF56801">
    <property type="entry name" value="Acetyl-CoA synthetase-like"/>
    <property type="match status" value="1"/>
</dbReference>
<sequence>MLGTMMDRPLLISSLLNRAERLFGDRVNVSCEAGRVRRTFTYRELGSSARRLGAALGELGVGHGTRVGSLAWNSDRHLAAYYGVPGIGAALHTINQRMPTDHIVYSVNQAEDEVLLVEADLLPVAREIVPATPSVKHVVVLGDAEADIPGVQTWSFDTLVDQASEVDFGEFDERTASSICFTSGTTGKPKGVVYTHRSTVLHATALAAAGAIGVSHEHSYLVACQMSHVNSWGVPHAAPLQGARLVLPGPHPTPGDYLRLITDQGPDVIVGAPAVMALLRDELAARPDAYDVSSLRTLWMGGQTPPKALAAWWAERGIATANGWGMTETSPMATFCNGPEDQGPQLPLSEIRVVDDAGAELPWDGRSTGELEARAPWVTGRYLGDTGPSDSFHDGWLRTGDVAVIGTDGALEIKDRFKDLIKSGGEWISSIELENHLMLHPAVHEAAVISVPHEKWQERPVAWIVPTGDVTDEELKKHVSATFPRYWVPDAFVRVDAIPKTSVGKLDKRGMRERQTAST</sequence>
<keyword evidence="4" id="KW-1185">Reference proteome</keyword>
<feature type="domain" description="AMP-binding enzyme C-terminal" evidence="2">
    <location>
        <begin position="432"/>
        <end position="505"/>
    </location>
</feature>
<dbReference type="Pfam" id="PF00501">
    <property type="entry name" value="AMP-binding"/>
    <property type="match status" value="1"/>
</dbReference>
<accession>A0ABV9ZDM9</accession>
<dbReference type="InterPro" id="IPR025110">
    <property type="entry name" value="AMP-bd_C"/>
</dbReference>
<dbReference type="Pfam" id="PF13193">
    <property type="entry name" value="AMP-binding_C"/>
    <property type="match status" value="1"/>
</dbReference>
<dbReference type="PANTHER" id="PTHR43767">
    <property type="entry name" value="LONG-CHAIN-FATTY-ACID--COA LIGASE"/>
    <property type="match status" value="1"/>
</dbReference>
<name>A0ABV9ZDM9_9PSEU</name>
<comment type="caution">
    <text evidence="3">The sequence shown here is derived from an EMBL/GenBank/DDBJ whole genome shotgun (WGS) entry which is preliminary data.</text>
</comment>
<dbReference type="Proteomes" id="UP001596175">
    <property type="component" value="Unassembled WGS sequence"/>
</dbReference>
<dbReference type="InterPro" id="IPR000873">
    <property type="entry name" value="AMP-dep_synth/lig_dom"/>
</dbReference>
<feature type="domain" description="AMP-dependent synthetase/ligase" evidence="1">
    <location>
        <begin position="23"/>
        <end position="383"/>
    </location>
</feature>
<reference evidence="4" key="1">
    <citation type="journal article" date="2019" name="Int. J. Syst. Evol. Microbiol.">
        <title>The Global Catalogue of Microorganisms (GCM) 10K type strain sequencing project: providing services to taxonomists for standard genome sequencing and annotation.</title>
        <authorList>
            <consortium name="The Broad Institute Genomics Platform"/>
            <consortium name="The Broad Institute Genome Sequencing Center for Infectious Disease"/>
            <person name="Wu L."/>
            <person name="Ma J."/>
        </authorList>
    </citation>
    <scope>NUCLEOTIDE SEQUENCE [LARGE SCALE GENOMIC DNA]</scope>
    <source>
        <strain evidence="4">XZYJ18</strain>
    </source>
</reference>
<evidence type="ECO:0000313" key="3">
    <source>
        <dbReference type="EMBL" id="MFC5139137.1"/>
    </source>
</evidence>
<dbReference type="Gene3D" id="3.30.300.30">
    <property type="match status" value="1"/>
</dbReference>
<gene>
    <name evidence="3" type="ORF">ACFPK1_12915</name>
</gene>
<dbReference type="PANTHER" id="PTHR43767:SF11">
    <property type="entry name" value="MEDIUM-CHAIN-FATTY-ACID--COA LIGASE"/>
    <property type="match status" value="1"/>
</dbReference>
<evidence type="ECO:0000313" key="4">
    <source>
        <dbReference type="Proteomes" id="UP001596175"/>
    </source>
</evidence>
<protein>
    <submittedName>
        <fullName evidence="3">AMP-binding protein</fullName>
    </submittedName>
</protein>
<dbReference type="InterPro" id="IPR042099">
    <property type="entry name" value="ANL_N_sf"/>
</dbReference>
<dbReference type="InterPro" id="IPR045851">
    <property type="entry name" value="AMP-bd_C_sf"/>
</dbReference>
<dbReference type="InterPro" id="IPR020845">
    <property type="entry name" value="AMP-binding_CS"/>
</dbReference>
<evidence type="ECO:0000259" key="2">
    <source>
        <dbReference type="Pfam" id="PF13193"/>
    </source>
</evidence>
<dbReference type="PROSITE" id="PS00455">
    <property type="entry name" value="AMP_BINDING"/>
    <property type="match status" value="1"/>
</dbReference>
<dbReference type="RefSeq" id="WP_378021325.1">
    <property type="nucleotide sequence ID" value="NZ_JBHSKG010000005.1"/>
</dbReference>
<dbReference type="EMBL" id="JBHSKG010000005">
    <property type="protein sequence ID" value="MFC5139137.1"/>
    <property type="molecule type" value="Genomic_DNA"/>
</dbReference>